<name>A0A0F8ZTJ5_9ZZZZ</name>
<gene>
    <name evidence="1" type="ORF">LCGC14_2655170</name>
</gene>
<sequence length="153" mass="17217">YSPSGADLSPKDLVAFVRANEMPVPDYRTFLAEFTATAFEHPMNYMHDEKTPACVNTIVVKPRKPGADARQWTFEVRCQGPVPMSAPLKAVIIEKVVANSGDWAEDMMKQLMSRGVDIRLFETQEDGDWQSLKQNGLDYLESHLQVKVDNDGQ</sequence>
<dbReference type="AlphaFoldDB" id="A0A0F8ZTJ5"/>
<feature type="non-terminal residue" evidence="1">
    <location>
        <position position="1"/>
    </location>
</feature>
<comment type="caution">
    <text evidence="1">The sequence shown here is derived from an EMBL/GenBank/DDBJ whole genome shotgun (WGS) entry which is preliminary data.</text>
</comment>
<accession>A0A0F8ZTJ5</accession>
<evidence type="ECO:0000313" key="1">
    <source>
        <dbReference type="EMBL" id="KKK97197.1"/>
    </source>
</evidence>
<reference evidence="1" key="1">
    <citation type="journal article" date="2015" name="Nature">
        <title>Complex archaea that bridge the gap between prokaryotes and eukaryotes.</title>
        <authorList>
            <person name="Spang A."/>
            <person name="Saw J.H."/>
            <person name="Jorgensen S.L."/>
            <person name="Zaremba-Niedzwiedzka K."/>
            <person name="Martijn J."/>
            <person name="Lind A.E."/>
            <person name="van Eijk R."/>
            <person name="Schleper C."/>
            <person name="Guy L."/>
            <person name="Ettema T.J."/>
        </authorList>
    </citation>
    <scope>NUCLEOTIDE SEQUENCE</scope>
</reference>
<proteinExistence type="predicted"/>
<protein>
    <submittedName>
        <fullName evidence="1">Uncharacterized protein</fullName>
    </submittedName>
</protein>
<dbReference type="EMBL" id="LAZR01046157">
    <property type="protein sequence ID" value="KKK97197.1"/>
    <property type="molecule type" value="Genomic_DNA"/>
</dbReference>
<organism evidence="1">
    <name type="scientific">marine sediment metagenome</name>
    <dbReference type="NCBI Taxonomy" id="412755"/>
    <lineage>
        <taxon>unclassified sequences</taxon>
        <taxon>metagenomes</taxon>
        <taxon>ecological metagenomes</taxon>
    </lineage>
</organism>